<comment type="caution">
    <text evidence="3">The sequence shown here is derived from an EMBL/GenBank/DDBJ whole genome shotgun (WGS) entry which is preliminary data.</text>
</comment>
<dbReference type="GO" id="GO:0008270">
    <property type="term" value="F:zinc ion binding"/>
    <property type="evidence" value="ECO:0007669"/>
    <property type="project" value="UniProtKB-KW"/>
</dbReference>
<dbReference type="SUPFAM" id="SSF52980">
    <property type="entry name" value="Restriction endonuclease-like"/>
    <property type="match status" value="1"/>
</dbReference>
<keyword evidence="1" id="KW-0479">Metal-binding</keyword>
<feature type="domain" description="SWIM-type" evidence="2">
    <location>
        <begin position="63"/>
        <end position="99"/>
    </location>
</feature>
<name>A0A9D4Q4P9_RHISA</name>
<dbReference type="PROSITE" id="PS50966">
    <property type="entry name" value="ZF_SWIM"/>
    <property type="match status" value="1"/>
</dbReference>
<dbReference type="InterPro" id="IPR051703">
    <property type="entry name" value="NF-kappa-B_Signaling_Reg"/>
</dbReference>
<dbReference type="GO" id="GO:0006281">
    <property type="term" value="P:DNA repair"/>
    <property type="evidence" value="ECO:0007669"/>
    <property type="project" value="UniProtKB-ARBA"/>
</dbReference>
<evidence type="ECO:0000259" key="2">
    <source>
        <dbReference type="PROSITE" id="PS50966"/>
    </source>
</evidence>
<evidence type="ECO:0000313" key="3">
    <source>
        <dbReference type="EMBL" id="KAH7967571.1"/>
    </source>
</evidence>
<reference evidence="3" key="2">
    <citation type="submission" date="2021-09" db="EMBL/GenBank/DDBJ databases">
        <authorList>
            <person name="Jia N."/>
            <person name="Wang J."/>
            <person name="Shi W."/>
            <person name="Du L."/>
            <person name="Sun Y."/>
            <person name="Zhan W."/>
            <person name="Jiang J."/>
            <person name="Wang Q."/>
            <person name="Zhang B."/>
            <person name="Ji P."/>
            <person name="Sakyi L.B."/>
            <person name="Cui X."/>
            <person name="Yuan T."/>
            <person name="Jiang B."/>
            <person name="Yang W."/>
            <person name="Lam T.T.-Y."/>
            <person name="Chang Q."/>
            <person name="Ding S."/>
            <person name="Wang X."/>
            <person name="Zhu J."/>
            <person name="Ruan X."/>
            <person name="Zhao L."/>
            <person name="Wei J."/>
            <person name="Que T."/>
            <person name="Du C."/>
            <person name="Cheng J."/>
            <person name="Dai P."/>
            <person name="Han X."/>
            <person name="Huang E."/>
            <person name="Gao Y."/>
            <person name="Liu J."/>
            <person name="Shao H."/>
            <person name="Ye R."/>
            <person name="Li L."/>
            <person name="Wei W."/>
            <person name="Wang X."/>
            <person name="Wang C."/>
            <person name="Huo Q."/>
            <person name="Li W."/>
            <person name="Guo W."/>
            <person name="Chen H."/>
            <person name="Chen S."/>
            <person name="Zhou L."/>
            <person name="Zhou L."/>
            <person name="Ni X."/>
            <person name="Tian J."/>
            <person name="Zhou Y."/>
            <person name="Sheng Y."/>
            <person name="Liu T."/>
            <person name="Pan Y."/>
            <person name="Xia L."/>
            <person name="Li J."/>
            <person name="Zhao F."/>
            <person name="Cao W."/>
        </authorList>
    </citation>
    <scope>NUCLEOTIDE SEQUENCE</scope>
    <source>
        <strain evidence="3">Rsan-2018</strain>
        <tissue evidence="3">Larvae</tissue>
    </source>
</reference>
<sequence>MENAVLATCYHMTSTDQKPQHSRCPKGEESWCAHNKAVARQQAPPKHRYNLSEHVAEDLLPVYTHLSDRKLNVTQAHCTCRGGISGQCKHAAAVVTNVNKEDTSTKTSVENVWKRPSAKQLGMYKGVLFSEMYPPKPPEQKLVRQPTPRAIDSNCLLGIMLHQEQEIAETWLIWTRYIKRTSESLAQQLVTSPSFKSAARAYDISKEPVARKEYKSKMSRKVIQVGLAISTSQPWLCCSPDDLIDEEEGIRLLEIKAPYRRESQPVVDRNINVNYPHFNGKKLQLGGSQPY</sequence>
<reference evidence="3" key="1">
    <citation type="journal article" date="2020" name="Cell">
        <title>Large-Scale Comparative Analyses of Tick Genomes Elucidate Their Genetic Diversity and Vector Capacities.</title>
        <authorList>
            <consortium name="Tick Genome and Microbiome Consortium (TIGMIC)"/>
            <person name="Jia N."/>
            <person name="Wang J."/>
            <person name="Shi W."/>
            <person name="Du L."/>
            <person name="Sun Y."/>
            <person name="Zhan W."/>
            <person name="Jiang J.F."/>
            <person name="Wang Q."/>
            <person name="Zhang B."/>
            <person name="Ji P."/>
            <person name="Bell-Sakyi L."/>
            <person name="Cui X.M."/>
            <person name="Yuan T.T."/>
            <person name="Jiang B.G."/>
            <person name="Yang W.F."/>
            <person name="Lam T.T."/>
            <person name="Chang Q.C."/>
            <person name="Ding S.J."/>
            <person name="Wang X.J."/>
            <person name="Zhu J.G."/>
            <person name="Ruan X.D."/>
            <person name="Zhao L."/>
            <person name="Wei J.T."/>
            <person name="Ye R.Z."/>
            <person name="Que T.C."/>
            <person name="Du C.H."/>
            <person name="Zhou Y.H."/>
            <person name="Cheng J.X."/>
            <person name="Dai P.F."/>
            <person name="Guo W.B."/>
            <person name="Han X.H."/>
            <person name="Huang E.J."/>
            <person name="Li L.F."/>
            <person name="Wei W."/>
            <person name="Gao Y.C."/>
            <person name="Liu J.Z."/>
            <person name="Shao H.Z."/>
            <person name="Wang X."/>
            <person name="Wang C.C."/>
            <person name="Yang T.C."/>
            <person name="Huo Q.B."/>
            <person name="Li W."/>
            <person name="Chen H.Y."/>
            <person name="Chen S.E."/>
            <person name="Zhou L.G."/>
            <person name="Ni X.B."/>
            <person name="Tian J.H."/>
            <person name="Sheng Y."/>
            <person name="Liu T."/>
            <person name="Pan Y.S."/>
            <person name="Xia L.Y."/>
            <person name="Li J."/>
            <person name="Zhao F."/>
            <person name="Cao W.C."/>
        </authorList>
    </citation>
    <scope>NUCLEOTIDE SEQUENCE</scope>
    <source>
        <strain evidence="3">Rsan-2018</strain>
    </source>
</reference>
<dbReference type="EMBL" id="JABSTV010001248">
    <property type="protein sequence ID" value="KAH7967571.1"/>
    <property type="molecule type" value="Genomic_DNA"/>
</dbReference>
<keyword evidence="4" id="KW-1185">Reference proteome</keyword>
<keyword evidence="1" id="KW-0863">Zinc-finger</keyword>
<dbReference type="InterPro" id="IPR011604">
    <property type="entry name" value="PDDEXK-like_dom_sf"/>
</dbReference>
<dbReference type="PANTHER" id="PTHR46609:SF6">
    <property type="entry name" value="EXONUCLEASE, PHAGE-TYPE_RECB, C-TERMINAL DOMAIN-CONTAINING PROTEIN-RELATED"/>
    <property type="match status" value="1"/>
</dbReference>
<keyword evidence="1" id="KW-0862">Zinc</keyword>
<dbReference type="InterPro" id="IPR019080">
    <property type="entry name" value="YqaJ_viral_recombinase"/>
</dbReference>
<dbReference type="AlphaFoldDB" id="A0A9D4Q4P9"/>
<accession>A0A9D4Q4P9</accession>
<dbReference type="InterPro" id="IPR011335">
    <property type="entry name" value="Restrct_endonuc-II-like"/>
</dbReference>
<organism evidence="3 4">
    <name type="scientific">Rhipicephalus sanguineus</name>
    <name type="common">Brown dog tick</name>
    <name type="synonym">Ixodes sanguineus</name>
    <dbReference type="NCBI Taxonomy" id="34632"/>
    <lineage>
        <taxon>Eukaryota</taxon>
        <taxon>Metazoa</taxon>
        <taxon>Ecdysozoa</taxon>
        <taxon>Arthropoda</taxon>
        <taxon>Chelicerata</taxon>
        <taxon>Arachnida</taxon>
        <taxon>Acari</taxon>
        <taxon>Parasitiformes</taxon>
        <taxon>Ixodida</taxon>
        <taxon>Ixodoidea</taxon>
        <taxon>Ixodidae</taxon>
        <taxon>Rhipicephalinae</taxon>
        <taxon>Rhipicephalus</taxon>
        <taxon>Rhipicephalus</taxon>
    </lineage>
</organism>
<dbReference type="Proteomes" id="UP000821837">
    <property type="component" value="Unassembled WGS sequence"/>
</dbReference>
<gene>
    <name evidence="3" type="ORF">HPB52_000134</name>
</gene>
<dbReference type="VEuPathDB" id="VectorBase:RSAN_038205"/>
<proteinExistence type="predicted"/>
<evidence type="ECO:0000313" key="4">
    <source>
        <dbReference type="Proteomes" id="UP000821837"/>
    </source>
</evidence>
<dbReference type="Pfam" id="PF04434">
    <property type="entry name" value="SWIM"/>
    <property type="match status" value="1"/>
</dbReference>
<dbReference type="Pfam" id="PF09588">
    <property type="entry name" value="YqaJ"/>
    <property type="match status" value="1"/>
</dbReference>
<evidence type="ECO:0000256" key="1">
    <source>
        <dbReference type="PROSITE-ProRule" id="PRU00325"/>
    </source>
</evidence>
<dbReference type="PANTHER" id="PTHR46609">
    <property type="entry name" value="EXONUCLEASE, PHAGE-TYPE/RECB, C-TERMINAL DOMAIN-CONTAINING PROTEIN"/>
    <property type="match status" value="1"/>
</dbReference>
<protein>
    <recommendedName>
        <fullName evidence="2">SWIM-type domain-containing protein</fullName>
    </recommendedName>
</protein>
<dbReference type="InterPro" id="IPR007527">
    <property type="entry name" value="Znf_SWIM"/>
</dbReference>
<dbReference type="Gene3D" id="3.90.320.10">
    <property type="match status" value="1"/>
</dbReference>